<keyword evidence="3" id="KW-1185">Reference proteome</keyword>
<feature type="region of interest" description="Disordered" evidence="1">
    <location>
        <begin position="93"/>
        <end position="112"/>
    </location>
</feature>
<evidence type="ECO:0000313" key="2">
    <source>
        <dbReference type="EnsemblMetazoa" id="GPAI016938-PA"/>
    </source>
</evidence>
<evidence type="ECO:0000313" key="3">
    <source>
        <dbReference type="Proteomes" id="UP000092445"/>
    </source>
</evidence>
<organism evidence="2 3">
    <name type="scientific">Glossina pallidipes</name>
    <name type="common">Tsetse fly</name>
    <dbReference type="NCBI Taxonomy" id="7398"/>
    <lineage>
        <taxon>Eukaryota</taxon>
        <taxon>Metazoa</taxon>
        <taxon>Ecdysozoa</taxon>
        <taxon>Arthropoda</taxon>
        <taxon>Hexapoda</taxon>
        <taxon>Insecta</taxon>
        <taxon>Pterygota</taxon>
        <taxon>Neoptera</taxon>
        <taxon>Endopterygota</taxon>
        <taxon>Diptera</taxon>
        <taxon>Brachycera</taxon>
        <taxon>Muscomorpha</taxon>
        <taxon>Hippoboscoidea</taxon>
        <taxon>Glossinidae</taxon>
        <taxon>Glossina</taxon>
    </lineage>
</organism>
<protein>
    <recommendedName>
        <fullName evidence="4">G domain-containing protein</fullName>
    </recommendedName>
</protein>
<dbReference type="VEuPathDB" id="VectorBase:GPAI016938"/>
<dbReference type="STRING" id="7398.A0A1A9ZJN9"/>
<reference evidence="3" key="1">
    <citation type="submission" date="2014-03" db="EMBL/GenBank/DDBJ databases">
        <authorList>
            <person name="Aksoy S."/>
            <person name="Warren W."/>
            <person name="Wilson R.K."/>
        </authorList>
    </citation>
    <scope>NUCLEOTIDE SEQUENCE [LARGE SCALE GENOMIC DNA]</scope>
    <source>
        <strain evidence="3">IAEA</strain>
    </source>
</reference>
<proteinExistence type="predicted"/>
<name>A0A1A9ZJN9_GLOPL</name>
<evidence type="ECO:0000256" key="1">
    <source>
        <dbReference type="SAM" id="MobiDB-lite"/>
    </source>
</evidence>
<sequence length="205" mass="23121">MEGFFRVAYQLRILSGCIVGRHARYVEMSTEEEVLKTLMWAILLNAANYINLHQKTTKNRCDSEILLSSSLVNTISTTPLIPSKRSANLKIRNRLNDTDSQSGNDKNERNLDEKTMQEVALDSKITLIDCPGIVLTNNLKSENVPAVLKKKKKKKIAAIVHEDVLAFNVDGFEAMKIDILNKFDVKEQDVMKVDSTGPVESKIRE</sequence>
<dbReference type="AlphaFoldDB" id="A0A1A9ZJN9"/>
<dbReference type="Proteomes" id="UP000092445">
    <property type="component" value="Unassembled WGS sequence"/>
</dbReference>
<reference evidence="2" key="2">
    <citation type="submission" date="2020-05" db="UniProtKB">
        <authorList>
            <consortium name="EnsemblMetazoa"/>
        </authorList>
    </citation>
    <scope>IDENTIFICATION</scope>
    <source>
        <strain evidence="2">IAEA</strain>
    </source>
</reference>
<accession>A0A1A9ZJN9</accession>
<dbReference type="EnsemblMetazoa" id="GPAI016938-RA">
    <property type="protein sequence ID" value="GPAI016938-PA"/>
    <property type="gene ID" value="GPAI016938"/>
</dbReference>
<evidence type="ECO:0008006" key="4">
    <source>
        <dbReference type="Google" id="ProtNLM"/>
    </source>
</evidence>